<feature type="transmembrane region" description="Helical" evidence="1">
    <location>
        <begin position="111"/>
        <end position="131"/>
    </location>
</feature>
<dbReference type="AlphaFoldDB" id="Q8CV12"/>
<dbReference type="GO" id="GO:0004175">
    <property type="term" value="F:endopeptidase activity"/>
    <property type="evidence" value="ECO:0007669"/>
    <property type="project" value="UniProtKB-ARBA"/>
</dbReference>
<feature type="transmembrane region" description="Helical" evidence="1">
    <location>
        <begin position="41"/>
        <end position="61"/>
    </location>
</feature>
<reference evidence="3 4" key="1">
    <citation type="journal article" date="2001" name="FEMS Microbiol. Lett.">
        <title>Oceanobacillus iheyensis gen. nov., sp. nov., a deep-sea extremely halotolerant and alkaliphilic species isolated from a depth of 1050 m on the Iheya Ridge.</title>
        <authorList>
            <person name="Lu J."/>
            <person name="Nogi Y."/>
            <person name="Takami H."/>
        </authorList>
    </citation>
    <scope>NUCLEOTIDE SEQUENCE [LARGE SCALE GENOMIC DNA]</scope>
    <source>
        <strain evidence="4">DSM 14371 / CIP 107618 / JCM 11309 / KCTC 3954 / HTE831</strain>
    </source>
</reference>
<dbReference type="Proteomes" id="UP000000822">
    <property type="component" value="Chromosome"/>
</dbReference>
<dbReference type="STRING" id="221109.gene:10733183"/>
<sequence>MKKKKAFQKPLVGFIALTYAIFIVFFIGIGISLLLEVPPSITNTLQIISSWSSTFAFLILFKRIYPGVKLITFVKELFTIKIKLSVLTTIIIIQVIIIVTTIFILSHINQSLALFYLGPLPLFIMFIDNLVRGPLGEELGWRGYALNELQKRCSPLKSSIIVGVLWGGWHTPLWFATGYTGIHLFKYILLFMIGILSFSIIMAFFYNLNKNLMIPIIMHQLFNYSLVIVKGDLLDILTYVMILYLVVAILMISINPKSILY</sequence>
<keyword evidence="4" id="KW-1185">Reference proteome</keyword>
<name>Q8CV12_OCEIH</name>
<dbReference type="InterPro" id="IPR003675">
    <property type="entry name" value="Rce1/LyrA-like_dom"/>
</dbReference>
<feature type="domain" description="CAAX prenyl protease 2/Lysostaphin resistance protein A-like" evidence="2">
    <location>
        <begin position="122"/>
        <end position="224"/>
    </location>
</feature>
<dbReference type="EMBL" id="BA000028">
    <property type="protein sequence ID" value="BAC12901.1"/>
    <property type="molecule type" value="Genomic_DNA"/>
</dbReference>
<dbReference type="RefSeq" id="WP_011065347.1">
    <property type="nucleotide sequence ID" value="NC_004193.1"/>
</dbReference>
<evidence type="ECO:0000259" key="2">
    <source>
        <dbReference type="Pfam" id="PF02517"/>
    </source>
</evidence>
<dbReference type="InterPro" id="IPR042150">
    <property type="entry name" value="MmRce1-like"/>
</dbReference>
<dbReference type="PhylomeDB" id="Q8CV12"/>
<feature type="transmembrane region" description="Helical" evidence="1">
    <location>
        <begin position="236"/>
        <end position="254"/>
    </location>
</feature>
<dbReference type="PANTHER" id="PTHR35797">
    <property type="entry name" value="PROTEASE-RELATED"/>
    <property type="match status" value="1"/>
</dbReference>
<keyword evidence="1" id="KW-0472">Membrane</keyword>
<dbReference type="HOGENOM" id="CLU_064706_3_0_9"/>
<proteinExistence type="predicted"/>
<keyword evidence="1" id="KW-1133">Transmembrane helix</keyword>
<feature type="transmembrane region" description="Helical" evidence="1">
    <location>
        <begin position="12"/>
        <end position="35"/>
    </location>
</feature>
<dbReference type="eggNOG" id="COG1266">
    <property type="taxonomic scope" value="Bacteria"/>
</dbReference>
<evidence type="ECO:0000256" key="1">
    <source>
        <dbReference type="SAM" id="Phobius"/>
    </source>
</evidence>
<protein>
    <submittedName>
        <fullName evidence="3">Hypothetical conserved protein</fullName>
    </submittedName>
</protein>
<gene>
    <name evidence="3" type="ordered locus">OB0945</name>
</gene>
<accession>Q8CV12</accession>
<evidence type="ECO:0000313" key="3">
    <source>
        <dbReference type="EMBL" id="BAC12901.1"/>
    </source>
</evidence>
<dbReference type="GO" id="GO:0080120">
    <property type="term" value="P:CAAX-box protein maturation"/>
    <property type="evidence" value="ECO:0007669"/>
    <property type="project" value="UniProtKB-ARBA"/>
</dbReference>
<dbReference type="KEGG" id="oih:OB0945"/>
<feature type="transmembrane region" description="Helical" evidence="1">
    <location>
        <begin position="187"/>
        <end position="206"/>
    </location>
</feature>
<dbReference type="Pfam" id="PF02517">
    <property type="entry name" value="Rce1-like"/>
    <property type="match status" value="1"/>
</dbReference>
<dbReference type="PANTHER" id="PTHR35797:SF1">
    <property type="entry name" value="PROTEASE"/>
    <property type="match status" value="1"/>
</dbReference>
<evidence type="ECO:0000313" key="4">
    <source>
        <dbReference type="Proteomes" id="UP000000822"/>
    </source>
</evidence>
<keyword evidence="1" id="KW-0812">Transmembrane</keyword>
<dbReference type="OrthoDB" id="9777755at2"/>
<reference evidence="3 4" key="2">
    <citation type="journal article" date="2002" name="Nucleic Acids Res.">
        <title>Genome sequence of Oceanobacillus iheyensis isolated from the Iheya Ridge and its unexpected adaptive capabilities to extreme environments.</title>
        <authorList>
            <person name="Takami H."/>
            <person name="Takaki Y."/>
            <person name="Uchiyama I."/>
        </authorList>
    </citation>
    <scope>NUCLEOTIDE SEQUENCE [LARGE SCALE GENOMIC DNA]</scope>
    <source>
        <strain evidence="4">DSM 14371 / CIP 107618 / JCM 11309 / KCTC 3954 / HTE831</strain>
    </source>
</reference>
<feature type="transmembrane region" description="Helical" evidence="1">
    <location>
        <begin position="82"/>
        <end position="105"/>
    </location>
</feature>
<organism evidence="3 4">
    <name type="scientific">Oceanobacillus iheyensis (strain DSM 14371 / CIP 107618 / JCM 11309 / KCTC 3954 / HTE831)</name>
    <dbReference type="NCBI Taxonomy" id="221109"/>
    <lineage>
        <taxon>Bacteria</taxon>
        <taxon>Bacillati</taxon>
        <taxon>Bacillota</taxon>
        <taxon>Bacilli</taxon>
        <taxon>Bacillales</taxon>
        <taxon>Bacillaceae</taxon>
        <taxon>Oceanobacillus</taxon>
    </lineage>
</organism>